<evidence type="ECO:0000313" key="2">
    <source>
        <dbReference type="Proteomes" id="UP000265955"/>
    </source>
</evidence>
<gene>
    <name evidence="1" type="ORF">D3871_20580</name>
</gene>
<reference evidence="2" key="1">
    <citation type="submission" date="2018-09" db="EMBL/GenBank/DDBJ databases">
        <authorList>
            <person name="Zhu H."/>
        </authorList>
    </citation>
    <scope>NUCLEOTIDE SEQUENCE [LARGE SCALE GENOMIC DNA]</scope>
    <source>
        <strain evidence="2">K1R23-30</strain>
    </source>
</reference>
<dbReference type="EMBL" id="QYUO01000002">
    <property type="protein sequence ID" value="RJF95776.1"/>
    <property type="molecule type" value="Genomic_DNA"/>
</dbReference>
<keyword evidence="2" id="KW-1185">Reference proteome</keyword>
<proteinExistence type="predicted"/>
<sequence>MGPARAESESGTLKAFFFYATEEIPTGLADKCPPRPEVEMPVAVAGIVTDIAVSLIGKAAESLVDAVAARTQAEATTLDVTLPIEGFFTEKGSVAVTGGCLLFHNGNNADASDASLLMSLALVPSFDGSAFRFNVFQWRFNRFLNPNPSHFFQNSRLRDVVLKIEFLTPSSAGLGTRAVFVEHVFQGVDQKAVENAFLTNQRLPWFASPSKPTLPSSTPPGRYGPLNVRITIIETTRPNQFARWVQDIAKEKRTDIANAAKGALRQSLDSNFAATEQMKLNDAAATAYTGYKTAWDDAITYRGQKPKKLDAAADQAAKEKYSADLLAWQSNLTVKSQNVSAKRTLARSAFEAADLSWPGDLPAVNID</sequence>
<accession>A0A3A3G2Y3</accession>
<organism evidence="1 2">
    <name type="scientific">Noviherbaspirillum saxi</name>
    <dbReference type="NCBI Taxonomy" id="2320863"/>
    <lineage>
        <taxon>Bacteria</taxon>
        <taxon>Pseudomonadati</taxon>
        <taxon>Pseudomonadota</taxon>
        <taxon>Betaproteobacteria</taxon>
        <taxon>Burkholderiales</taxon>
        <taxon>Oxalobacteraceae</taxon>
        <taxon>Noviherbaspirillum</taxon>
    </lineage>
</organism>
<protein>
    <submittedName>
        <fullName evidence="1">Uncharacterized protein</fullName>
    </submittedName>
</protein>
<dbReference type="AlphaFoldDB" id="A0A3A3G2Y3"/>
<comment type="caution">
    <text evidence="1">The sequence shown here is derived from an EMBL/GenBank/DDBJ whole genome shotgun (WGS) entry which is preliminary data.</text>
</comment>
<evidence type="ECO:0000313" key="1">
    <source>
        <dbReference type="EMBL" id="RJF95776.1"/>
    </source>
</evidence>
<name>A0A3A3G2Y3_9BURK</name>
<dbReference type="Proteomes" id="UP000265955">
    <property type="component" value="Unassembled WGS sequence"/>
</dbReference>